<sequence>MGRKPALAGNAVITPLFSKGITTMIKSPAVVIKIIILLLGFYIFSQITPIFLPLILAIIVTFVLNPFVNAVVAIPLGTKQNHLPRGIAILLVFLLTGLLLTLITTFVLFPFINEFNKFVGDLPRLMTKIQSLIMLIQQQANLAQIPDNFRQIIENGLGGAATYAVSLTRNAFNTVFSFATQMIELLIVPVLAYYFLKDWRSLKEGVVILFPSSIQQRVINIIEEMAAVVSNYIRGQVVVSVIIGLLVFSGMYFLKVDYPLVLGLLATLTEAIPIIGPIIGSIPALLLASLVSPLLAIKVAAFYLIIHQIENNIIVPHIMGHTIDLHPSLIIISLLIGGQFYGITGMILAVPVAALLKVLLRHLWYLDDDKKDR</sequence>
<dbReference type="EMBL" id="CP155573">
    <property type="protein sequence ID" value="XFO66604.1"/>
    <property type="molecule type" value="Genomic_DNA"/>
</dbReference>
<evidence type="ECO:0000256" key="8">
    <source>
        <dbReference type="SAM" id="Phobius"/>
    </source>
</evidence>
<dbReference type="InterPro" id="IPR002549">
    <property type="entry name" value="AI-2E-like"/>
</dbReference>
<keyword evidence="10" id="KW-1185">Reference proteome</keyword>
<feature type="transmembrane region" description="Helical" evidence="8">
    <location>
        <begin position="329"/>
        <end position="356"/>
    </location>
</feature>
<feature type="transmembrane region" description="Helical" evidence="8">
    <location>
        <begin position="175"/>
        <end position="196"/>
    </location>
</feature>
<evidence type="ECO:0008006" key="11">
    <source>
        <dbReference type="Google" id="ProtNLM"/>
    </source>
</evidence>
<evidence type="ECO:0000256" key="4">
    <source>
        <dbReference type="ARBA" id="ARBA00022475"/>
    </source>
</evidence>
<evidence type="ECO:0000256" key="3">
    <source>
        <dbReference type="ARBA" id="ARBA00022448"/>
    </source>
</evidence>
<reference evidence="9" key="1">
    <citation type="submission" date="2024-05" db="EMBL/GenBank/DDBJ databases">
        <title>Isolation and characterization of Sporomusa carbonis sp. nov., a carboxydotrophic hydrogenogen in the genus of Sporomusa isolated from a charcoal burning pile.</title>
        <authorList>
            <person name="Boeer T."/>
            <person name="Rosenbaum F."/>
            <person name="Eysell L."/>
            <person name="Mueller V."/>
            <person name="Daniel R."/>
            <person name="Poehlein A."/>
        </authorList>
    </citation>
    <scope>NUCLEOTIDE SEQUENCE [LARGE SCALE GENOMIC DNA]</scope>
    <source>
        <strain evidence="9">DSM 10669</strain>
    </source>
</reference>
<feature type="transmembrane region" description="Helical" evidence="8">
    <location>
        <begin position="21"/>
        <end position="44"/>
    </location>
</feature>
<keyword evidence="7 8" id="KW-0472">Membrane</keyword>
<evidence type="ECO:0000313" key="9">
    <source>
        <dbReference type="EMBL" id="XFO66604.1"/>
    </source>
</evidence>
<evidence type="ECO:0000256" key="2">
    <source>
        <dbReference type="ARBA" id="ARBA00009773"/>
    </source>
</evidence>
<feature type="transmembrane region" description="Helical" evidence="8">
    <location>
        <begin position="50"/>
        <end position="76"/>
    </location>
</feature>
<keyword evidence="4" id="KW-1003">Cell membrane</keyword>
<evidence type="ECO:0000256" key="5">
    <source>
        <dbReference type="ARBA" id="ARBA00022692"/>
    </source>
</evidence>
<comment type="subcellular location">
    <subcellularLocation>
        <location evidence="1">Cell membrane</location>
        <topology evidence="1">Multi-pass membrane protein</topology>
    </subcellularLocation>
</comment>
<evidence type="ECO:0000313" key="10">
    <source>
        <dbReference type="Proteomes" id="UP000216752"/>
    </source>
</evidence>
<name>A0ABZ3ILQ6_9FIRM</name>
<gene>
    <name evidence="9" type="ORF">SPSIL_027630</name>
</gene>
<keyword evidence="3" id="KW-0813">Transport</keyword>
<comment type="similarity">
    <text evidence="2">Belongs to the autoinducer-2 exporter (AI-2E) (TC 2.A.86) family.</text>
</comment>
<dbReference type="Proteomes" id="UP000216752">
    <property type="component" value="Chromosome"/>
</dbReference>
<keyword evidence="5 8" id="KW-0812">Transmembrane</keyword>
<proteinExistence type="inferred from homology"/>
<evidence type="ECO:0000256" key="6">
    <source>
        <dbReference type="ARBA" id="ARBA00022989"/>
    </source>
</evidence>
<feature type="transmembrane region" description="Helical" evidence="8">
    <location>
        <begin position="237"/>
        <end position="254"/>
    </location>
</feature>
<keyword evidence="6 8" id="KW-1133">Transmembrane helix</keyword>
<feature type="transmembrane region" description="Helical" evidence="8">
    <location>
        <begin position="260"/>
        <end position="279"/>
    </location>
</feature>
<organism evidence="9 10">
    <name type="scientific">Sporomusa silvacetica DSM 10669</name>
    <dbReference type="NCBI Taxonomy" id="1123289"/>
    <lineage>
        <taxon>Bacteria</taxon>
        <taxon>Bacillati</taxon>
        <taxon>Bacillota</taxon>
        <taxon>Negativicutes</taxon>
        <taxon>Selenomonadales</taxon>
        <taxon>Sporomusaceae</taxon>
        <taxon>Sporomusa</taxon>
    </lineage>
</organism>
<protein>
    <recommendedName>
        <fullName evidence="11">AI-2 transport protein TqsA</fullName>
    </recommendedName>
</protein>
<evidence type="ECO:0000256" key="1">
    <source>
        <dbReference type="ARBA" id="ARBA00004651"/>
    </source>
</evidence>
<evidence type="ECO:0000256" key="7">
    <source>
        <dbReference type="ARBA" id="ARBA00023136"/>
    </source>
</evidence>
<feature type="transmembrane region" description="Helical" evidence="8">
    <location>
        <begin position="88"/>
        <end position="112"/>
    </location>
</feature>
<dbReference type="Pfam" id="PF01594">
    <property type="entry name" value="AI-2E_transport"/>
    <property type="match status" value="1"/>
</dbReference>
<feature type="transmembrane region" description="Helical" evidence="8">
    <location>
        <begin position="286"/>
        <end position="309"/>
    </location>
</feature>
<accession>A0ABZ3ILQ6</accession>
<dbReference type="PANTHER" id="PTHR21716">
    <property type="entry name" value="TRANSMEMBRANE PROTEIN"/>
    <property type="match status" value="1"/>
</dbReference>
<dbReference type="PANTHER" id="PTHR21716:SF53">
    <property type="entry name" value="PERMEASE PERM-RELATED"/>
    <property type="match status" value="1"/>
</dbReference>